<protein>
    <recommendedName>
        <fullName evidence="2">Peptidase C14 caspase domain-containing protein</fullName>
    </recommendedName>
</protein>
<dbReference type="GO" id="GO:0004197">
    <property type="term" value="F:cysteine-type endopeptidase activity"/>
    <property type="evidence" value="ECO:0007669"/>
    <property type="project" value="InterPro"/>
</dbReference>
<comment type="similarity">
    <text evidence="1">Belongs to the peptidase C14B family.</text>
</comment>
<keyword evidence="6" id="KW-1185">Reference proteome</keyword>
<dbReference type="PANTHER" id="PTHR48104:SF30">
    <property type="entry name" value="METACASPASE-1"/>
    <property type="match status" value="1"/>
</dbReference>
<dbReference type="EMBL" id="MTKT01002214">
    <property type="protein sequence ID" value="OWM81093.1"/>
    <property type="molecule type" value="Genomic_DNA"/>
</dbReference>
<dbReference type="InterPro" id="IPR029030">
    <property type="entry name" value="Caspase-like_dom_sf"/>
</dbReference>
<dbReference type="GeneID" id="116197300"/>
<dbReference type="Proteomes" id="UP000197138">
    <property type="component" value="Unassembled WGS sequence"/>
</dbReference>
<evidence type="ECO:0000313" key="6">
    <source>
        <dbReference type="Proteomes" id="UP000233551"/>
    </source>
</evidence>
<evidence type="ECO:0000256" key="1">
    <source>
        <dbReference type="ARBA" id="ARBA00009005"/>
    </source>
</evidence>
<reference evidence="3" key="2">
    <citation type="submission" date="2017-06" db="EMBL/GenBank/DDBJ databases">
        <title>The pomegranate genome and the genomics of punicalagin biosynthesis.</title>
        <authorList>
            <person name="Xu C."/>
        </authorList>
    </citation>
    <scope>NUCLEOTIDE SEQUENCE [LARGE SCALE GENOMIC DNA]</scope>
    <source>
        <tissue evidence="3">Fresh leaf</tissue>
    </source>
</reference>
<gene>
    <name evidence="3" type="ORF">CDL15_Pgr007124</name>
    <name evidence="4" type="ORF">CRG98_014062</name>
</gene>
<dbReference type="EMBL" id="PGOL01000742">
    <property type="protein sequence ID" value="PKI65562.1"/>
    <property type="molecule type" value="Genomic_DNA"/>
</dbReference>
<reference evidence="5" key="1">
    <citation type="journal article" date="2017" name="Plant J.">
        <title>The pomegranate (Punica granatum L.) genome and the genomics of punicalagin biosynthesis.</title>
        <authorList>
            <person name="Qin G."/>
            <person name="Xu C."/>
            <person name="Ming R."/>
            <person name="Tang H."/>
            <person name="Guyot R."/>
            <person name="Kramer E.M."/>
            <person name="Hu Y."/>
            <person name="Yi X."/>
            <person name="Qi Y."/>
            <person name="Xu X."/>
            <person name="Gao Z."/>
            <person name="Pan H."/>
            <person name="Jian J."/>
            <person name="Tian Y."/>
            <person name="Yue Z."/>
            <person name="Xu Y."/>
        </authorList>
    </citation>
    <scope>NUCLEOTIDE SEQUENCE [LARGE SCALE GENOMIC DNA]</scope>
    <source>
        <strain evidence="5">cv. Dabenzi</strain>
    </source>
</reference>
<dbReference type="PANTHER" id="PTHR48104">
    <property type="entry name" value="METACASPASE-4"/>
    <property type="match status" value="1"/>
</dbReference>
<dbReference type="AlphaFoldDB" id="A0A218X829"/>
<evidence type="ECO:0000259" key="2">
    <source>
        <dbReference type="Pfam" id="PF00656"/>
    </source>
</evidence>
<reference evidence="4 6" key="3">
    <citation type="submission" date="2017-11" db="EMBL/GenBank/DDBJ databases">
        <title>De-novo sequencing of pomegranate (Punica granatum L.) genome.</title>
        <authorList>
            <person name="Akparov Z."/>
            <person name="Amiraslanov A."/>
            <person name="Hajiyeva S."/>
            <person name="Abbasov M."/>
            <person name="Kaur K."/>
            <person name="Hamwieh A."/>
            <person name="Solovyev V."/>
            <person name="Salamov A."/>
            <person name="Braich B."/>
            <person name="Kosarev P."/>
            <person name="Mahmoud A."/>
            <person name="Hajiyev E."/>
            <person name="Babayeva S."/>
            <person name="Izzatullayeva V."/>
            <person name="Mammadov A."/>
            <person name="Mammadov A."/>
            <person name="Sharifova S."/>
            <person name="Ojaghi J."/>
            <person name="Eynullazada K."/>
            <person name="Bayramov B."/>
            <person name="Abdulazimova A."/>
            <person name="Shahmuradov I."/>
        </authorList>
    </citation>
    <scope>NUCLEOTIDE SEQUENCE [LARGE SCALE GENOMIC DNA]</scope>
    <source>
        <strain evidence="4">AG2017</strain>
        <strain evidence="6">cv. AG2017</strain>
        <tissue evidence="4">Leaf</tissue>
    </source>
</reference>
<dbReference type="GO" id="GO:0006508">
    <property type="term" value="P:proteolysis"/>
    <property type="evidence" value="ECO:0007669"/>
    <property type="project" value="InterPro"/>
</dbReference>
<evidence type="ECO:0000313" key="4">
    <source>
        <dbReference type="EMBL" id="PKI65562.1"/>
    </source>
</evidence>
<dbReference type="SUPFAM" id="SSF52129">
    <property type="entry name" value="Caspase-like"/>
    <property type="match status" value="1"/>
</dbReference>
<dbReference type="GO" id="GO:0005737">
    <property type="term" value="C:cytoplasm"/>
    <property type="evidence" value="ECO:0007669"/>
    <property type="project" value="TreeGrafter"/>
</dbReference>
<sequence length="420" mass="45898">MAKKALLIGCNYPGTKAELKGCINDVKRMHRCLTERYDFSDEDITVLIDTDDSYVQPTGKNIRRALADLVRSAEPGDLLFVHYSGHGTRLPAETGEEDDTGYDECIVPCDMNLITDDDFREFVDQIPDGCRITIVSDSCHSGGLIEQAKEQIGDSTRPDGSEEESSGFGFKSFLHQKVKDAFESRGVHIPSGLRHHRHHEEGGGDGDREVEIADGELGYVKSRSLPLDTLIDILKQKTGKDDIDVGKLRPTLFDIFGDDASPKVKKFMKVILDKLQHRQGEDGEGGGGFLGMVGSLAQEFLKQKLDEGDEGYAKPAMEVEVGSKQEAYAGTTKRSFPDGGILISGCQTDQTSADASPSGNAREAYGACSNAIQTIIAETDGAVSYQELVVRAREMLKSQGFTQRPGLYCSDHHLESSFVC</sequence>
<dbReference type="Proteomes" id="UP000233551">
    <property type="component" value="Unassembled WGS sequence"/>
</dbReference>
<evidence type="ECO:0000313" key="3">
    <source>
        <dbReference type="EMBL" id="OWM81093.1"/>
    </source>
</evidence>
<dbReference type="OrthoDB" id="3223806at2759"/>
<proteinExistence type="inferred from homology"/>
<accession>A0A218X829</accession>
<name>A0A218X829_PUNGR</name>
<evidence type="ECO:0000313" key="5">
    <source>
        <dbReference type="Proteomes" id="UP000197138"/>
    </source>
</evidence>
<comment type="caution">
    <text evidence="3">The sequence shown here is derived from an EMBL/GenBank/DDBJ whole genome shotgun (WGS) entry which is preliminary data.</text>
</comment>
<dbReference type="Pfam" id="PF00656">
    <property type="entry name" value="Peptidase_C14"/>
    <property type="match status" value="1"/>
</dbReference>
<feature type="domain" description="Peptidase C14 caspase" evidence="2">
    <location>
        <begin position="3"/>
        <end position="410"/>
    </location>
</feature>
<organism evidence="3 5">
    <name type="scientific">Punica granatum</name>
    <name type="common">Pomegranate</name>
    <dbReference type="NCBI Taxonomy" id="22663"/>
    <lineage>
        <taxon>Eukaryota</taxon>
        <taxon>Viridiplantae</taxon>
        <taxon>Streptophyta</taxon>
        <taxon>Embryophyta</taxon>
        <taxon>Tracheophyta</taxon>
        <taxon>Spermatophyta</taxon>
        <taxon>Magnoliopsida</taxon>
        <taxon>eudicotyledons</taxon>
        <taxon>Gunneridae</taxon>
        <taxon>Pentapetalae</taxon>
        <taxon>rosids</taxon>
        <taxon>malvids</taxon>
        <taxon>Myrtales</taxon>
        <taxon>Lythraceae</taxon>
        <taxon>Punica</taxon>
    </lineage>
</organism>
<dbReference type="Gene3D" id="3.40.50.12660">
    <property type="match status" value="2"/>
</dbReference>
<dbReference type="InterPro" id="IPR050452">
    <property type="entry name" value="Metacaspase"/>
</dbReference>
<dbReference type="InterPro" id="IPR011600">
    <property type="entry name" value="Pept_C14_caspase"/>
</dbReference>